<feature type="non-terminal residue" evidence="1">
    <location>
        <position position="1"/>
    </location>
</feature>
<evidence type="ECO:0000313" key="1">
    <source>
        <dbReference type="EMBL" id="TKI94882.1"/>
    </source>
</evidence>
<name>A0A4U3B365_9BACI</name>
<comment type="caution">
    <text evidence="1">The sequence shown here is derived from an EMBL/GenBank/DDBJ whole genome shotgun (WGS) entry which is preliminary data.</text>
</comment>
<sequence length="36" mass="4127">DSFSWNACVPHIVRNIGEETALLLISSHAENRKRVY</sequence>
<dbReference type="EMBL" id="SZON01000618">
    <property type="protein sequence ID" value="TKI94882.1"/>
    <property type="molecule type" value="Genomic_DNA"/>
</dbReference>
<proteinExistence type="predicted"/>
<dbReference type="AlphaFoldDB" id="A0A4U3B365"/>
<reference evidence="1 2" key="1">
    <citation type="journal article" date="2019" name="Environ. Microbiol.">
        <title>An active ?-lactamase is a part of an orchestrated cell wall stress resistance network of Bacillus subtilis and related rhizosphere species.</title>
        <authorList>
            <person name="Bucher T."/>
            <person name="Keren-Paz A."/>
            <person name="Hausser J."/>
            <person name="Olender T."/>
            <person name="Cytryn E."/>
            <person name="Kolodkin-Gal I."/>
        </authorList>
    </citation>
    <scope>NUCLEOTIDE SEQUENCE [LARGE SCALE GENOMIC DNA]</scope>
    <source>
        <strain evidence="1 2">I5</strain>
    </source>
</reference>
<protein>
    <submittedName>
        <fullName evidence="1">Cupin domain-containing protein</fullName>
    </submittedName>
</protein>
<evidence type="ECO:0000313" key="2">
    <source>
        <dbReference type="Proteomes" id="UP000305222"/>
    </source>
</evidence>
<accession>A0A4U3B365</accession>
<organism evidence="1 2">
    <name type="scientific">Bacillus wiedmannii</name>
    <dbReference type="NCBI Taxonomy" id="1890302"/>
    <lineage>
        <taxon>Bacteria</taxon>
        <taxon>Bacillati</taxon>
        <taxon>Bacillota</taxon>
        <taxon>Bacilli</taxon>
        <taxon>Bacillales</taxon>
        <taxon>Bacillaceae</taxon>
        <taxon>Bacillus</taxon>
        <taxon>Bacillus cereus group</taxon>
    </lineage>
</organism>
<gene>
    <name evidence="1" type="ORF">FC699_14580</name>
</gene>
<dbReference type="Proteomes" id="UP000305222">
    <property type="component" value="Unassembled WGS sequence"/>
</dbReference>